<evidence type="ECO:0000256" key="8">
    <source>
        <dbReference type="ARBA" id="ARBA00023004"/>
    </source>
</evidence>
<dbReference type="PRINTS" id="PR00463">
    <property type="entry name" value="EP450I"/>
</dbReference>
<keyword evidence="12" id="KW-1133">Transmembrane helix</keyword>
<dbReference type="EMBL" id="LR784330">
    <property type="protein sequence ID" value="CAB3235860.1"/>
    <property type="molecule type" value="mRNA"/>
</dbReference>
<feature type="transmembrane region" description="Helical" evidence="12">
    <location>
        <begin position="313"/>
        <end position="335"/>
    </location>
</feature>
<reference evidence="13" key="1">
    <citation type="submission" date="2020-04" db="EMBL/GenBank/DDBJ databases">
        <authorList>
            <person name="Neveu A P."/>
        </authorList>
    </citation>
    <scope>NUCLEOTIDE SEQUENCE</scope>
    <source>
        <tissue evidence="13">Whole embryo</tissue>
    </source>
</reference>
<evidence type="ECO:0000256" key="6">
    <source>
        <dbReference type="ARBA" id="ARBA00022848"/>
    </source>
</evidence>
<evidence type="ECO:0000256" key="12">
    <source>
        <dbReference type="SAM" id="Phobius"/>
    </source>
</evidence>
<keyword evidence="6" id="KW-0256">Endoplasmic reticulum</keyword>
<evidence type="ECO:0000256" key="7">
    <source>
        <dbReference type="ARBA" id="ARBA00023002"/>
    </source>
</evidence>
<dbReference type="InterPro" id="IPR017972">
    <property type="entry name" value="Cyt_P450_CS"/>
</dbReference>
<dbReference type="GO" id="GO:0008395">
    <property type="term" value="F:steroid hydroxylase activity"/>
    <property type="evidence" value="ECO:0007669"/>
    <property type="project" value="TreeGrafter"/>
</dbReference>
<dbReference type="FunFam" id="1.10.630.10:FF:000042">
    <property type="entry name" value="Cytochrome P450"/>
    <property type="match status" value="1"/>
</dbReference>
<dbReference type="PRINTS" id="PR00385">
    <property type="entry name" value="P450"/>
</dbReference>
<evidence type="ECO:0000313" key="13">
    <source>
        <dbReference type="EMBL" id="CAB3235860.1"/>
    </source>
</evidence>
<evidence type="ECO:0000256" key="1">
    <source>
        <dbReference type="ARBA" id="ARBA00004174"/>
    </source>
</evidence>
<feature type="binding site" description="axial binding residue" evidence="10">
    <location>
        <position position="453"/>
    </location>
    <ligand>
        <name>heme</name>
        <dbReference type="ChEBI" id="CHEBI:30413"/>
    </ligand>
    <ligandPart>
        <name>Fe</name>
        <dbReference type="ChEBI" id="CHEBI:18248"/>
    </ligandPart>
</feature>
<comment type="similarity">
    <text evidence="3 11">Belongs to the cytochrome P450 family.</text>
</comment>
<dbReference type="PANTHER" id="PTHR24302">
    <property type="entry name" value="CYTOCHROME P450 FAMILY 3"/>
    <property type="match status" value="1"/>
</dbReference>
<dbReference type="InterPro" id="IPR002401">
    <property type="entry name" value="Cyt_P450_E_grp-I"/>
</dbReference>
<accession>A0A6F9D9V7</accession>
<comment type="cofactor">
    <cofactor evidence="10">
        <name>heme</name>
        <dbReference type="ChEBI" id="CHEBI:30413"/>
    </cofactor>
</comment>
<dbReference type="InterPro" id="IPR050705">
    <property type="entry name" value="Cytochrome_P450_3A"/>
</dbReference>
<evidence type="ECO:0000256" key="3">
    <source>
        <dbReference type="ARBA" id="ARBA00010617"/>
    </source>
</evidence>
<dbReference type="InterPro" id="IPR036396">
    <property type="entry name" value="Cyt_P450_sf"/>
</dbReference>
<keyword evidence="12" id="KW-0472">Membrane</keyword>
<keyword evidence="11" id="KW-0503">Monooxygenase</keyword>
<feature type="transmembrane region" description="Helical" evidence="12">
    <location>
        <begin position="219"/>
        <end position="236"/>
    </location>
</feature>
<evidence type="ECO:0000256" key="11">
    <source>
        <dbReference type="RuleBase" id="RU000461"/>
    </source>
</evidence>
<keyword evidence="6" id="KW-0492">Microsome</keyword>
<evidence type="ECO:0000256" key="4">
    <source>
        <dbReference type="ARBA" id="ARBA00022617"/>
    </source>
</evidence>
<evidence type="ECO:0000256" key="10">
    <source>
        <dbReference type="PIRSR" id="PIRSR602401-1"/>
    </source>
</evidence>
<organism evidence="13">
    <name type="scientific">Phallusia mammillata</name>
    <dbReference type="NCBI Taxonomy" id="59560"/>
    <lineage>
        <taxon>Eukaryota</taxon>
        <taxon>Metazoa</taxon>
        <taxon>Chordata</taxon>
        <taxon>Tunicata</taxon>
        <taxon>Ascidiacea</taxon>
        <taxon>Phlebobranchia</taxon>
        <taxon>Ascidiidae</taxon>
        <taxon>Phallusia</taxon>
    </lineage>
</organism>
<proteinExistence type="evidence at transcript level"/>
<comment type="subcellular location">
    <subcellularLocation>
        <location evidence="2">Endoplasmic reticulum membrane</location>
        <topology evidence="2">Peripheral membrane protein</topology>
    </subcellularLocation>
    <subcellularLocation>
        <location evidence="1">Microsome membrane</location>
        <topology evidence="1">Peripheral membrane protein</topology>
    </subcellularLocation>
</comment>
<gene>
    <name evidence="13" type="primary">Cyp3a13</name>
</gene>
<comment type="function">
    <text evidence="9">Cytochromes P450 are a group of heme-thiolate monooxygenases. They oxidize a variety of structurally unrelated compounds, including steroids, fatty acids, and xenobiotics.</text>
</comment>
<keyword evidence="4 10" id="KW-0349">Heme</keyword>
<sequence length="509" mass="58143">MSLLSCMFSWETLLLCITVVLLIRYYMNQKWQVLCKLGIPHDPPSIRGLGNLGTILKDPDNIFKMDAINKKKFGYIYGNYNGLIPQITVGDPKILKHIFIKDFETFPIRQKIFTKVNGPELNSGVNLVGGQEWRRIRNTLSPTFSAAKLKQMMGIIDNCVEHTVEKLRKHVKEDDGEFQTKDIFGSLSLDVICASAFSTNLYGKDNTESIETKKMAMKFFDFTISGSPIFLLFYMFPWTETIAAKLGVTLFNKECVRYFSSLVDMVIKRRETSNLKSRTDLLQLMLEAEVPESKITQDSAKGMSRQEIVGNSLIMMLAGFETTGNAMMFLAFNLARHMDVQEKLYEEIQQALEEYGSFTYEAVNGMKYLNQCINESLRLYGPLPRNSRYAEKDFNVDGVHIPKGVMVKVPVYGMSYDEEYWDEPKLFKPERMEDMSKIDPMVFQPFGAGPRNCVGMRLALLEIRVAMCKLLNEFSFEVASDTPSAPMEVTFKGAMRPKKNFHLKAVPRN</sequence>
<dbReference type="Pfam" id="PF00067">
    <property type="entry name" value="p450"/>
    <property type="match status" value="1"/>
</dbReference>
<evidence type="ECO:0000256" key="5">
    <source>
        <dbReference type="ARBA" id="ARBA00022723"/>
    </source>
</evidence>
<keyword evidence="12" id="KW-0812">Transmembrane</keyword>
<feature type="transmembrane region" description="Helical" evidence="12">
    <location>
        <begin position="7"/>
        <end position="27"/>
    </location>
</feature>
<dbReference type="CDD" id="cd11055">
    <property type="entry name" value="CYP3A-like"/>
    <property type="match status" value="1"/>
</dbReference>
<dbReference type="GO" id="GO:0020037">
    <property type="term" value="F:heme binding"/>
    <property type="evidence" value="ECO:0007669"/>
    <property type="project" value="InterPro"/>
</dbReference>
<keyword evidence="8 10" id="KW-0408">Iron</keyword>
<keyword evidence="7 11" id="KW-0560">Oxidoreductase</keyword>
<name>A0A6F9D9V7_9ASCI</name>
<dbReference type="GO" id="GO:0005506">
    <property type="term" value="F:iron ion binding"/>
    <property type="evidence" value="ECO:0007669"/>
    <property type="project" value="InterPro"/>
</dbReference>
<dbReference type="AlphaFoldDB" id="A0A6F9D9V7"/>
<evidence type="ECO:0000256" key="2">
    <source>
        <dbReference type="ARBA" id="ARBA00004406"/>
    </source>
</evidence>
<protein>
    <submittedName>
        <fullName evidence="13">Cytochrome P450 CYP3-like member 3</fullName>
    </submittedName>
</protein>
<dbReference type="GO" id="GO:0016705">
    <property type="term" value="F:oxidoreductase activity, acting on paired donors, with incorporation or reduction of molecular oxygen"/>
    <property type="evidence" value="ECO:0007669"/>
    <property type="project" value="InterPro"/>
</dbReference>
<dbReference type="SUPFAM" id="SSF48264">
    <property type="entry name" value="Cytochrome P450"/>
    <property type="match status" value="1"/>
</dbReference>
<dbReference type="InterPro" id="IPR001128">
    <property type="entry name" value="Cyt_P450"/>
</dbReference>
<dbReference type="GO" id="GO:0005789">
    <property type="term" value="C:endoplasmic reticulum membrane"/>
    <property type="evidence" value="ECO:0007669"/>
    <property type="project" value="UniProtKB-SubCell"/>
</dbReference>
<dbReference type="PANTHER" id="PTHR24302:SF15">
    <property type="entry name" value="FATTY-ACID PEROXYGENASE"/>
    <property type="match status" value="1"/>
</dbReference>
<keyword evidence="5 10" id="KW-0479">Metal-binding</keyword>
<dbReference type="Gene3D" id="1.10.630.10">
    <property type="entry name" value="Cytochrome P450"/>
    <property type="match status" value="1"/>
</dbReference>
<dbReference type="PROSITE" id="PS00086">
    <property type="entry name" value="CYTOCHROME_P450"/>
    <property type="match status" value="1"/>
</dbReference>
<evidence type="ECO:0000256" key="9">
    <source>
        <dbReference type="ARBA" id="ARBA00043906"/>
    </source>
</evidence>